<comment type="caution">
    <text evidence="1">The sequence shown here is derived from an EMBL/GenBank/DDBJ whole genome shotgun (WGS) entry which is preliminary data.</text>
</comment>
<proteinExistence type="predicted"/>
<evidence type="ECO:0000313" key="1">
    <source>
        <dbReference type="EMBL" id="KAJ7035514.1"/>
    </source>
</evidence>
<dbReference type="Gene3D" id="3.40.50.11350">
    <property type="match status" value="1"/>
</dbReference>
<dbReference type="CDD" id="cd11296">
    <property type="entry name" value="O-FucT_like"/>
    <property type="match status" value="1"/>
</dbReference>
<dbReference type="Proteomes" id="UP001218188">
    <property type="component" value="Unassembled WGS sequence"/>
</dbReference>
<gene>
    <name evidence="1" type="ORF">C8F04DRAFT_1037146</name>
</gene>
<name>A0AAD6X805_9AGAR</name>
<accession>A0AAD6X805</accession>
<sequence length="380" mass="43314">MSDNLRPDVKYISSWPSNGLTNQVIIYMNLIYLGLITDRVPIIPRFIPIDMPPNSPELDFGEVFDIPRFQEAVGLPIIHWPQVKVPNSDVVDDVGCWNVQNVMWHTSGLFHGPPASLKLDISYTTPPDWVEYPAELNDPQFPHMLIWPLASLAFSETRSWTPKEPETSRDHKVALPPDEQLFCIDMLYYVGAHEVFEITKDISPVWRFVGQYMHWHPKIELLAAMYTRDAFDIPPGAPIPPYIAVHARRTDFKMWCNGIPESECYVELSAMVKRVEEVKGEILGRKGINVTHVIMTSDEPDAAWWDAVRKLGWYWPDHSKARTEAIYGPWYSTLIDGAIQSGGLGFVGTDRSTYSTLSGRRVRSWADGATRMVRWGKPGM</sequence>
<dbReference type="AlphaFoldDB" id="A0AAD6X805"/>
<evidence type="ECO:0000313" key="2">
    <source>
        <dbReference type="Proteomes" id="UP001218188"/>
    </source>
</evidence>
<dbReference type="EMBL" id="JARJCM010000049">
    <property type="protein sequence ID" value="KAJ7035514.1"/>
    <property type="molecule type" value="Genomic_DNA"/>
</dbReference>
<reference evidence="1" key="1">
    <citation type="submission" date="2023-03" db="EMBL/GenBank/DDBJ databases">
        <title>Massive genome expansion in bonnet fungi (Mycena s.s.) driven by repeated elements and novel gene families across ecological guilds.</title>
        <authorList>
            <consortium name="Lawrence Berkeley National Laboratory"/>
            <person name="Harder C.B."/>
            <person name="Miyauchi S."/>
            <person name="Viragh M."/>
            <person name="Kuo A."/>
            <person name="Thoen E."/>
            <person name="Andreopoulos B."/>
            <person name="Lu D."/>
            <person name="Skrede I."/>
            <person name="Drula E."/>
            <person name="Henrissat B."/>
            <person name="Morin E."/>
            <person name="Kohler A."/>
            <person name="Barry K."/>
            <person name="LaButti K."/>
            <person name="Morin E."/>
            <person name="Salamov A."/>
            <person name="Lipzen A."/>
            <person name="Mereny Z."/>
            <person name="Hegedus B."/>
            <person name="Baldrian P."/>
            <person name="Stursova M."/>
            <person name="Weitz H."/>
            <person name="Taylor A."/>
            <person name="Grigoriev I.V."/>
            <person name="Nagy L.G."/>
            <person name="Martin F."/>
            <person name="Kauserud H."/>
        </authorList>
    </citation>
    <scope>NUCLEOTIDE SEQUENCE</scope>
    <source>
        <strain evidence="1">CBHHK200</strain>
    </source>
</reference>
<organism evidence="1 2">
    <name type="scientific">Mycena alexandri</name>
    <dbReference type="NCBI Taxonomy" id="1745969"/>
    <lineage>
        <taxon>Eukaryota</taxon>
        <taxon>Fungi</taxon>
        <taxon>Dikarya</taxon>
        <taxon>Basidiomycota</taxon>
        <taxon>Agaricomycotina</taxon>
        <taxon>Agaricomycetes</taxon>
        <taxon>Agaricomycetidae</taxon>
        <taxon>Agaricales</taxon>
        <taxon>Marasmiineae</taxon>
        <taxon>Mycenaceae</taxon>
        <taxon>Mycena</taxon>
    </lineage>
</organism>
<keyword evidence="2" id="KW-1185">Reference proteome</keyword>
<protein>
    <submittedName>
        <fullName evidence="1">Uncharacterized protein</fullName>
    </submittedName>
</protein>